<evidence type="ECO:0000259" key="13">
    <source>
        <dbReference type="PROSITE" id="PS50157"/>
    </source>
</evidence>
<evidence type="ECO:0000313" key="16">
    <source>
        <dbReference type="Proteomes" id="UP001162162"/>
    </source>
</evidence>
<dbReference type="GO" id="GO:0000978">
    <property type="term" value="F:RNA polymerase II cis-regulatory region sequence-specific DNA binding"/>
    <property type="evidence" value="ECO:0007669"/>
    <property type="project" value="TreeGrafter"/>
</dbReference>
<evidence type="ECO:0000256" key="1">
    <source>
        <dbReference type="ARBA" id="ARBA00004123"/>
    </source>
</evidence>
<dbReference type="Pfam" id="PF07776">
    <property type="entry name" value="zf-AD"/>
    <property type="match status" value="1"/>
</dbReference>
<dbReference type="Gene3D" id="3.40.1800.20">
    <property type="match status" value="1"/>
</dbReference>
<dbReference type="PANTHER" id="PTHR24390">
    <property type="entry name" value="ZINC FINGER PROTEIN"/>
    <property type="match status" value="1"/>
</dbReference>
<organism evidence="15 16">
    <name type="scientific">Aromia moschata</name>
    <dbReference type="NCBI Taxonomy" id="1265417"/>
    <lineage>
        <taxon>Eukaryota</taxon>
        <taxon>Metazoa</taxon>
        <taxon>Ecdysozoa</taxon>
        <taxon>Arthropoda</taxon>
        <taxon>Hexapoda</taxon>
        <taxon>Insecta</taxon>
        <taxon>Pterygota</taxon>
        <taxon>Neoptera</taxon>
        <taxon>Endopterygota</taxon>
        <taxon>Coleoptera</taxon>
        <taxon>Polyphaga</taxon>
        <taxon>Cucujiformia</taxon>
        <taxon>Chrysomeloidea</taxon>
        <taxon>Cerambycidae</taxon>
        <taxon>Cerambycinae</taxon>
        <taxon>Callichromatini</taxon>
        <taxon>Aromia</taxon>
    </lineage>
</organism>
<dbReference type="PROSITE" id="PS51915">
    <property type="entry name" value="ZAD"/>
    <property type="match status" value="1"/>
</dbReference>
<dbReference type="FunFam" id="3.30.160.60:FF:001370">
    <property type="entry name" value="Zinc finger protein"/>
    <property type="match status" value="1"/>
</dbReference>
<feature type="domain" description="C2H2-type" evidence="13">
    <location>
        <begin position="299"/>
        <end position="326"/>
    </location>
</feature>
<dbReference type="GO" id="GO:0003700">
    <property type="term" value="F:DNA-binding transcription factor activity"/>
    <property type="evidence" value="ECO:0007669"/>
    <property type="project" value="TreeGrafter"/>
</dbReference>
<feature type="binding site" evidence="12">
    <location>
        <position position="57"/>
    </location>
    <ligand>
        <name>Zn(2+)</name>
        <dbReference type="ChEBI" id="CHEBI:29105"/>
    </ligand>
</feature>
<dbReference type="Proteomes" id="UP001162162">
    <property type="component" value="Unassembled WGS sequence"/>
</dbReference>
<keyword evidence="6 12" id="KW-0862">Zinc</keyword>
<keyword evidence="16" id="KW-1185">Reference proteome</keyword>
<evidence type="ECO:0000256" key="7">
    <source>
        <dbReference type="ARBA" id="ARBA00023015"/>
    </source>
</evidence>
<comment type="similarity">
    <text evidence="2">Belongs to the krueppel C2H2-type zinc-finger protein family.</text>
</comment>
<dbReference type="SUPFAM" id="SSF57667">
    <property type="entry name" value="beta-beta-alpha zinc fingers"/>
    <property type="match status" value="4"/>
</dbReference>
<evidence type="ECO:0000256" key="3">
    <source>
        <dbReference type="ARBA" id="ARBA00022723"/>
    </source>
</evidence>
<dbReference type="SMART" id="SM00868">
    <property type="entry name" value="zf-AD"/>
    <property type="match status" value="1"/>
</dbReference>
<feature type="domain" description="ZAD" evidence="14">
    <location>
        <begin position="14"/>
        <end position="84"/>
    </location>
</feature>
<dbReference type="FunFam" id="3.30.160.60:FF:000060">
    <property type="entry name" value="zinc finger protein 436"/>
    <property type="match status" value="1"/>
</dbReference>
<evidence type="ECO:0000256" key="4">
    <source>
        <dbReference type="ARBA" id="ARBA00022737"/>
    </source>
</evidence>
<feature type="domain" description="C2H2-type" evidence="13">
    <location>
        <begin position="187"/>
        <end position="214"/>
    </location>
</feature>
<evidence type="ECO:0000256" key="11">
    <source>
        <dbReference type="PROSITE-ProRule" id="PRU00042"/>
    </source>
</evidence>
<dbReference type="AlphaFoldDB" id="A0AAV8Y9F6"/>
<accession>A0AAV8Y9F6</accession>
<evidence type="ECO:0000256" key="10">
    <source>
        <dbReference type="ARBA" id="ARBA00023242"/>
    </source>
</evidence>
<evidence type="ECO:0000313" key="15">
    <source>
        <dbReference type="EMBL" id="KAJ8947588.1"/>
    </source>
</evidence>
<evidence type="ECO:0000256" key="2">
    <source>
        <dbReference type="ARBA" id="ARBA00006991"/>
    </source>
</evidence>
<sequence length="408" mass="47293">MMEEPIKNVQAISQLCRICLKEGEQMQNIFESSFHIILVQCASITIEMGDDLPDLICLSCINKMHQAYSFKQLCETSNNILRNMLERLKKGEFVENLSDHNNSCLYDADDFGNEENFVSKDDLENDKIKVVNCECKTEKRILESEIKTDTDDENAGESITCNYCRIIIEEASIEDHFRNYHPPDQSHFCNVCNKKFSSFERLKRHLHWHSRNKQYECSTCGKGFYGRTDLKIHERQHTGEKPISCKICAKAFSDPRGLASHLKTHTGEKPYKCDICEKSFAHVCTLNTHKRTHTAERPYVCTQCGSTFKYTHNLIIHMRQHTGERPYHCRDCPKTFSSSEKDFMCQICFKVFATKKLVKQHLATHTGVKPFSCSICNKSFLYKSSLTTHKRVHLNETLAENLLKREEN</sequence>
<keyword evidence="4" id="KW-0677">Repeat</keyword>
<keyword evidence="9" id="KW-0804">Transcription</keyword>
<gene>
    <name evidence="15" type="ORF">NQ318_010100</name>
</gene>
<dbReference type="InterPro" id="IPR036236">
    <property type="entry name" value="Znf_C2H2_sf"/>
</dbReference>
<evidence type="ECO:0000256" key="5">
    <source>
        <dbReference type="ARBA" id="ARBA00022771"/>
    </source>
</evidence>
<dbReference type="FunFam" id="3.30.160.60:FF:000624">
    <property type="entry name" value="zinc finger protein 697"/>
    <property type="match status" value="1"/>
</dbReference>
<keyword evidence="5 11" id="KW-0863">Zinc-finger</keyword>
<reference evidence="15" key="1">
    <citation type="journal article" date="2023" name="Insect Mol. Biol.">
        <title>Genome sequencing provides insights into the evolution of gene families encoding plant cell wall-degrading enzymes in longhorned beetles.</title>
        <authorList>
            <person name="Shin N.R."/>
            <person name="Okamura Y."/>
            <person name="Kirsch R."/>
            <person name="Pauchet Y."/>
        </authorList>
    </citation>
    <scope>NUCLEOTIDE SEQUENCE</scope>
    <source>
        <strain evidence="15">AMC_N1</strain>
    </source>
</reference>
<dbReference type="FunFam" id="3.30.160.60:FF:002343">
    <property type="entry name" value="Zinc finger protein 33A"/>
    <property type="match status" value="1"/>
</dbReference>
<comment type="subcellular location">
    <subcellularLocation>
        <location evidence="1">Nucleus</location>
    </subcellularLocation>
</comment>
<feature type="domain" description="C2H2-type" evidence="13">
    <location>
        <begin position="343"/>
        <end position="370"/>
    </location>
</feature>
<dbReference type="Gene3D" id="3.30.160.60">
    <property type="entry name" value="Classic Zinc Finger"/>
    <property type="match status" value="8"/>
</dbReference>
<evidence type="ECO:0000259" key="14">
    <source>
        <dbReference type="PROSITE" id="PS51915"/>
    </source>
</evidence>
<dbReference type="Pfam" id="PF00096">
    <property type="entry name" value="zf-C2H2"/>
    <property type="match status" value="5"/>
</dbReference>
<dbReference type="PROSITE" id="PS00028">
    <property type="entry name" value="ZINC_FINGER_C2H2_1"/>
    <property type="match status" value="7"/>
</dbReference>
<dbReference type="Pfam" id="PF13912">
    <property type="entry name" value="zf-C2H2_6"/>
    <property type="match status" value="1"/>
</dbReference>
<dbReference type="FunFam" id="3.30.160.60:FF:000290">
    <property type="entry name" value="Zinc finger protein 697 isoform X1"/>
    <property type="match status" value="1"/>
</dbReference>
<evidence type="ECO:0000256" key="9">
    <source>
        <dbReference type="ARBA" id="ARBA00023163"/>
    </source>
</evidence>
<evidence type="ECO:0000256" key="6">
    <source>
        <dbReference type="ARBA" id="ARBA00022833"/>
    </source>
</evidence>
<evidence type="ECO:0000256" key="8">
    <source>
        <dbReference type="ARBA" id="ARBA00023125"/>
    </source>
</evidence>
<dbReference type="PROSITE" id="PS50157">
    <property type="entry name" value="ZINC_FINGER_C2H2_2"/>
    <property type="match status" value="7"/>
</dbReference>
<feature type="domain" description="C2H2-type" evidence="13">
    <location>
        <begin position="243"/>
        <end position="270"/>
    </location>
</feature>
<protein>
    <submittedName>
        <fullName evidence="15">Uncharacterized protein</fullName>
    </submittedName>
</protein>
<dbReference type="InterPro" id="IPR012934">
    <property type="entry name" value="Znf_AD"/>
</dbReference>
<proteinExistence type="inferred from homology"/>
<keyword evidence="8" id="KW-0238">DNA-binding</keyword>
<dbReference type="InterPro" id="IPR013087">
    <property type="entry name" value="Znf_C2H2_type"/>
</dbReference>
<name>A0AAV8Y9F6_9CUCU</name>
<comment type="caution">
    <text evidence="15">The sequence shown here is derived from an EMBL/GenBank/DDBJ whole genome shotgun (WGS) entry which is preliminary data.</text>
</comment>
<feature type="domain" description="C2H2-type" evidence="13">
    <location>
        <begin position="271"/>
        <end position="298"/>
    </location>
</feature>
<feature type="binding site" evidence="12">
    <location>
        <position position="19"/>
    </location>
    <ligand>
        <name>Zn(2+)</name>
        <dbReference type="ChEBI" id="CHEBI:29105"/>
    </ligand>
</feature>
<keyword evidence="7" id="KW-0805">Transcription regulation</keyword>
<feature type="binding site" evidence="12">
    <location>
        <position position="60"/>
    </location>
    <ligand>
        <name>Zn(2+)</name>
        <dbReference type="ChEBI" id="CHEBI:29105"/>
    </ligand>
</feature>
<dbReference type="PANTHER" id="PTHR24390:SF244">
    <property type="entry name" value="LD33778P-RELATED"/>
    <property type="match status" value="1"/>
</dbReference>
<dbReference type="SMART" id="SM00355">
    <property type="entry name" value="ZnF_C2H2"/>
    <property type="match status" value="8"/>
</dbReference>
<dbReference type="SUPFAM" id="SSF57716">
    <property type="entry name" value="Glucocorticoid receptor-like (DNA-binding domain)"/>
    <property type="match status" value="1"/>
</dbReference>
<keyword evidence="3 12" id="KW-0479">Metal-binding</keyword>
<dbReference type="GO" id="GO:0006357">
    <property type="term" value="P:regulation of transcription by RNA polymerase II"/>
    <property type="evidence" value="ECO:0007669"/>
    <property type="project" value="TreeGrafter"/>
</dbReference>
<dbReference type="GO" id="GO:0005634">
    <property type="term" value="C:nucleus"/>
    <property type="evidence" value="ECO:0007669"/>
    <property type="project" value="UniProtKB-SubCell"/>
</dbReference>
<keyword evidence="10" id="KW-0539">Nucleus</keyword>
<feature type="binding site" evidence="12">
    <location>
        <position position="16"/>
    </location>
    <ligand>
        <name>Zn(2+)</name>
        <dbReference type="ChEBI" id="CHEBI:29105"/>
    </ligand>
</feature>
<evidence type="ECO:0000256" key="12">
    <source>
        <dbReference type="PROSITE-ProRule" id="PRU01263"/>
    </source>
</evidence>
<dbReference type="EMBL" id="JAPWTK010000158">
    <property type="protein sequence ID" value="KAJ8947588.1"/>
    <property type="molecule type" value="Genomic_DNA"/>
</dbReference>
<feature type="domain" description="C2H2-type" evidence="13">
    <location>
        <begin position="371"/>
        <end position="398"/>
    </location>
</feature>
<dbReference type="GO" id="GO:0008270">
    <property type="term" value="F:zinc ion binding"/>
    <property type="evidence" value="ECO:0007669"/>
    <property type="project" value="UniProtKB-UniRule"/>
</dbReference>
<feature type="domain" description="C2H2-type" evidence="13">
    <location>
        <begin position="215"/>
        <end position="242"/>
    </location>
</feature>